<evidence type="ECO:0000256" key="2">
    <source>
        <dbReference type="ARBA" id="ARBA00022741"/>
    </source>
</evidence>
<evidence type="ECO:0000256" key="3">
    <source>
        <dbReference type="ARBA" id="ARBA00022840"/>
    </source>
</evidence>
<evidence type="ECO:0000259" key="4">
    <source>
        <dbReference type="SMART" id="SM00382"/>
    </source>
</evidence>
<dbReference type="Proteomes" id="UP001153404">
    <property type="component" value="Unassembled WGS sequence"/>
</dbReference>
<dbReference type="InterPro" id="IPR050221">
    <property type="entry name" value="26S_Proteasome_ATPase"/>
</dbReference>
<dbReference type="EMBL" id="JAPDIA010000008">
    <property type="protein sequence ID" value="MDG0812955.1"/>
    <property type="molecule type" value="Genomic_DNA"/>
</dbReference>
<protein>
    <submittedName>
        <fullName evidence="5">ATP-binding protein</fullName>
    </submittedName>
</protein>
<dbReference type="InterPro" id="IPR054472">
    <property type="entry name" value="WHD"/>
</dbReference>
<dbReference type="RefSeq" id="WP_277536620.1">
    <property type="nucleotide sequence ID" value="NZ_JAPDIA010000008.1"/>
</dbReference>
<evidence type="ECO:0000256" key="1">
    <source>
        <dbReference type="ARBA" id="ARBA00006914"/>
    </source>
</evidence>
<evidence type="ECO:0000313" key="5">
    <source>
        <dbReference type="EMBL" id="MDG0812955.1"/>
    </source>
</evidence>
<dbReference type="SMART" id="SM00382">
    <property type="entry name" value="AAA"/>
    <property type="match status" value="1"/>
</dbReference>
<dbReference type="Pfam" id="PF22977">
    <property type="entry name" value="WHD"/>
    <property type="match status" value="1"/>
</dbReference>
<organism evidence="5 6">
    <name type="scientific">Cohnella rhizosphaerae</name>
    <dbReference type="NCBI Taxonomy" id="1457232"/>
    <lineage>
        <taxon>Bacteria</taxon>
        <taxon>Bacillati</taxon>
        <taxon>Bacillota</taxon>
        <taxon>Bacilli</taxon>
        <taxon>Bacillales</taxon>
        <taxon>Paenibacillaceae</taxon>
        <taxon>Cohnella</taxon>
    </lineage>
</organism>
<dbReference type="GO" id="GO:0005524">
    <property type="term" value="F:ATP binding"/>
    <property type="evidence" value="ECO:0007669"/>
    <property type="project" value="UniProtKB-KW"/>
</dbReference>
<proteinExistence type="inferred from homology"/>
<dbReference type="Gene3D" id="3.40.50.300">
    <property type="entry name" value="P-loop containing nucleotide triphosphate hydrolases"/>
    <property type="match status" value="1"/>
</dbReference>
<dbReference type="InterPro" id="IPR027417">
    <property type="entry name" value="P-loop_NTPase"/>
</dbReference>
<comment type="similarity">
    <text evidence="1">Belongs to the AAA ATPase family.</text>
</comment>
<dbReference type="Pfam" id="PF00004">
    <property type="entry name" value="AAA"/>
    <property type="match status" value="1"/>
</dbReference>
<accession>A0A9X4KXG6</accession>
<evidence type="ECO:0000313" key="6">
    <source>
        <dbReference type="Proteomes" id="UP001153404"/>
    </source>
</evidence>
<dbReference type="GO" id="GO:0016887">
    <property type="term" value="F:ATP hydrolysis activity"/>
    <property type="evidence" value="ECO:0007669"/>
    <property type="project" value="InterPro"/>
</dbReference>
<keyword evidence="2" id="KW-0547">Nucleotide-binding</keyword>
<comment type="caution">
    <text evidence="5">The sequence shown here is derived from an EMBL/GenBank/DDBJ whole genome shotgun (WGS) entry which is preliminary data.</text>
</comment>
<sequence length="741" mass="81212">MSGIRMYRNGAQLLEDELLLLEEGMRSLLGPSGEDPFADPLAALRGLVVTPEELLRAAPEDETASERWRAFAARRQEAESRMAESERQAAASGNALPLTLLTERLGLSRWERRLVVLAIAGECSRRYEKWFGYLNDDVTLKAATPDLALRLLCDSADERAEGRRALAGTRLRRLLLDAGEEARARTPGFREPLRLDPRIVSFVLEAEPLDARLDGIASRYGPDDAELPALPANDEAWRVLAPLAEAREARAHSHWPMAQLWGPAGAGKRLRVRRLAAARGQALLCAQVERLPAEPAKLAAALAQLVREALLGGAALCFAEGEGAKAPDPALLGVYGDALAGYAACAAHPLVCWCSRERRTPHSLPAAEGRMFWQAEVGLPDAARRETLWMASASAGREGISGPMPQRYEGGLFKEIADKYRLSPGQTEQAWRQARTLAAGSGHAWPAAAELEEAARGQFRHRLAEMAERIVPKRSWSDLVLPPEPLALLREACGRFAHRGRVLEEWGFRDKLPYGTGLHLLLAGPPGTGKTMSAEIVAGELGLDMYRIDLSRIVSKYIGETEQRLRELFAEAEQSGAILFFDEGDALFGKRTEVKDAHDKYANMEAAYLLQRIEAYDGVTILATNLLQNMDEALLRRMSAVIKFPAPDAADRERIFKTHLPPSVPTGDDLDLAFLAARLDVAGGHIKNIVLTAAFLAAGEDRPIGMPHLVRASAQELRKMGKIWVKDHFAPYDGETDASFG</sequence>
<dbReference type="AlphaFoldDB" id="A0A9X4KXG6"/>
<feature type="domain" description="AAA+ ATPase" evidence="4">
    <location>
        <begin position="516"/>
        <end position="648"/>
    </location>
</feature>
<keyword evidence="3 5" id="KW-0067">ATP-binding</keyword>
<keyword evidence="6" id="KW-1185">Reference proteome</keyword>
<dbReference type="InterPro" id="IPR003959">
    <property type="entry name" value="ATPase_AAA_core"/>
</dbReference>
<name>A0A9X4KXG6_9BACL</name>
<gene>
    <name evidence="5" type="ORF">OMP40_29265</name>
</gene>
<dbReference type="PANTHER" id="PTHR23073">
    <property type="entry name" value="26S PROTEASOME REGULATORY SUBUNIT"/>
    <property type="match status" value="1"/>
</dbReference>
<dbReference type="Gene3D" id="1.10.8.60">
    <property type="match status" value="1"/>
</dbReference>
<reference evidence="5" key="1">
    <citation type="submission" date="2022-10" db="EMBL/GenBank/DDBJ databases">
        <title>Comparative genomic analysis of Cohnella hashimotonis sp. nov., isolated from the International Space Station.</title>
        <authorList>
            <person name="Simpson A."/>
            <person name="Venkateswaran K."/>
        </authorList>
    </citation>
    <scope>NUCLEOTIDE SEQUENCE</scope>
    <source>
        <strain evidence="5">DSM 28161</strain>
    </source>
</reference>
<dbReference type="CDD" id="cd19481">
    <property type="entry name" value="RecA-like_protease"/>
    <property type="match status" value="1"/>
</dbReference>
<dbReference type="SUPFAM" id="SSF52540">
    <property type="entry name" value="P-loop containing nucleoside triphosphate hydrolases"/>
    <property type="match status" value="2"/>
</dbReference>
<dbReference type="InterPro" id="IPR003593">
    <property type="entry name" value="AAA+_ATPase"/>
</dbReference>